<dbReference type="STRING" id="993689.GCA_002077135_00031"/>
<organism evidence="1 2">
    <name type="scientific">Metallibacterium scheffleri</name>
    <dbReference type="NCBI Taxonomy" id="993689"/>
    <lineage>
        <taxon>Bacteria</taxon>
        <taxon>Pseudomonadati</taxon>
        <taxon>Pseudomonadota</taxon>
        <taxon>Gammaproteobacteria</taxon>
        <taxon>Lysobacterales</taxon>
        <taxon>Rhodanobacteraceae</taxon>
        <taxon>Metallibacterium</taxon>
    </lineage>
</organism>
<reference evidence="1 2" key="1">
    <citation type="submission" date="2017-02" db="EMBL/GenBank/DDBJ databases">
        <title>Whole genome sequencing of Metallibacterium scheffleri DSM 24874 (T).</title>
        <authorList>
            <person name="Kumar S."/>
            <person name="Patil P."/>
            <person name="Patil P.B."/>
        </authorList>
    </citation>
    <scope>NUCLEOTIDE SEQUENCE [LARGE SCALE GENOMIC DNA]</scope>
    <source>
        <strain evidence="1 2">DSM 24874</strain>
    </source>
</reference>
<gene>
    <name evidence="1" type="ORF">B1806_15775</name>
</gene>
<sequence length="77" mass="8435">MAQINVGANTPDKLRVVAHRRGGEISIEDLPAAFAVIANARREVDRLQAEQDEDCSPVTVYVVDADGVPIYRTLTTR</sequence>
<comment type="caution">
    <text evidence="1">The sequence shown here is derived from an EMBL/GenBank/DDBJ whole genome shotgun (WGS) entry which is preliminary data.</text>
</comment>
<evidence type="ECO:0000313" key="1">
    <source>
        <dbReference type="EMBL" id="THD06683.1"/>
    </source>
</evidence>
<dbReference type="EMBL" id="MWQO01000074">
    <property type="protein sequence ID" value="THD06683.1"/>
    <property type="molecule type" value="Genomic_DNA"/>
</dbReference>
<dbReference type="RefSeq" id="WP_081130102.1">
    <property type="nucleotide sequence ID" value="NZ_LDOS01000004.1"/>
</dbReference>
<keyword evidence="2" id="KW-1185">Reference proteome</keyword>
<accession>A0A4S3KDU5</accession>
<proteinExistence type="predicted"/>
<name>A0A4S3KDU5_9GAMM</name>
<evidence type="ECO:0000313" key="2">
    <source>
        <dbReference type="Proteomes" id="UP000307749"/>
    </source>
</evidence>
<protein>
    <submittedName>
        <fullName evidence="1">Uncharacterized protein</fullName>
    </submittedName>
</protein>
<dbReference type="AlphaFoldDB" id="A0A4S3KDU5"/>
<dbReference type="Proteomes" id="UP000307749">
    <property type="component" value="Unassembled WGS sequence"/>
</dbReference>